<comment type="similarity">
    <text evidence="1">Belongs to the initiator RepB protein family.</text>
</comment>
<dbReference type="EMBL" id="JRPD02000053">
    <property type="protein sequence ID" value="TLD97184.1"/>
    <property type="molecule type" value="Genomic_DNA"/>
</dbReference>
<evidence type="ECO:0000313" key="3">
    <source>
        <dbReference type="EMBL" id="TLD97184.1"/>
    </source>
</evidence>
<dbReference type="GO" id="GO:0003887">
    <property type="term" value="F:DNA-directed DNA polymerase activity"/>
    <property type="evidence" value="ECO:0007669"/>
    <property type="project" value="InterPro"/>
</dbReference>
<dbReference type="InterPro" id="IPR036388">
    <property type="entry name" value="WH-like_DNA-bd_sf"/>
</dbReference>
<accession>A0A4U8TBY7</accession>
<dbReference type="Gene3D" id="1.10.10.10">
    <property type="entry name" value="Winged helix-like DNA-binding domain superfamily/Winged helix DNA-binding domain"/>
    <property type="match status" value="2"/>
</dbReference>
<evidence type="ECO:0000313" key="4">
    <source>
        <dbReference type="Proteomes" id="UP000029922"/>
    </source>
</evidence>
<protein>
    <submittedName>
        <fullName evidence="3">RepB family plasmid replication initiator protein</fullName>
    </submittedName>
</protein>
<gene>
    <name evidence="3" type="ORF">LS73_009680</name>
</gene>
<dbReference type="RefSeq" id="WP_138070031.1">
    <property type="nucleotide sequence ID" value="NZ_JRPD02000053.1"/>
</dbReference>
<dbReference type="Pfam" id="PF01051">
    <property type="entry name" value="Rep3_N"/>
    <property type="match status" value="1"/>
</dbReference>
<dbReference type="InterPro" id="IPR036390">
    <property type="entry name" value="WH_DNA-bd_sf"/>
</dbReference>
<dbReference type="OrthoDB" id="5323517at2"/>
<evidence type="ECO:0000259" key="2">
    <source>
        <dbReference type="Pfam" id="PF01051"/>
    </source>
</evidence>
<dbReference type="AlphaFoldDB" id="A0A4U8TBY7"/>
<dbReference type="InterPro" id="IPR000525">
    <property type="entry name" value="Initiator_Rep_WH1"/>
</dbReference>
<reference evidence="3 4" key="1">
    <citation type="journal article" date="2014" name="Genome Announc.">
        <title>Draft genome sequences of eight enterohepatic helicobacter species isolated from both laboratory and wild rodents.</title>
        <authorList>
            <person name="Sheh A."/>
            <person name="Shen Z."/>
            <person name="Fox J.G."/>
        </authorList>
    </citation>
    <scope>NUCLEOTIDE SEQUENCE [LARGE SCALE GENOMIC DNA]</scope>
    <source>
        <strain evidence="3 4">ST1</strain>
    </source>
</reference>
<dbReference type="SUPFAM" id="SSF46785">
    <property type="entry name" value="Winged helix' DNA-binding domain"/>
    <property type="match status" value="2"/>
</dbReference>
<sequence length="369" mass="44333">MITQAPKKKSIKRKTQKAIVTQDNRFIYAKYDMNANEMKFFMWIVAQLNSQRDTLFQVCQIPLSEIFQVWQWKETSEGYNYVRELCYSMAKKAYVEDFKLLDETTMKEKSVFQAMPLFKFIRYEQGQSYVTYQLNDSLTEYLLDQKRDFTQLKFSDIQQMKSAYSIRIYNMLVCELKQNRQSLKMNLAVLQNILEVPKSLEVWQDFKVNVLERAKKDINAKSNLVLLEIKTFKTGRKITDLEFIFDYKNNDKRIMRDQDKKRAYNKTLLEILESYIGKRIFIKGFGKLVCEYRHWDENMQNVFVFCKQLESGKVISFRVKNLKDIESLERYRKKAEELFYLDTEKVQEVIDIRKQLESGTLFDKLYKKV</sequence>
<dbReference type="Proteomes" id="UP000029922">
    <property type="component" value="Unassembled WGS sequence"/>
</dbReference>
<name>A0A4U8TBY7_9HELI</name>
<organism evidence="3 4">
    <name type="scientific">Helicobacter muridarum</name>
    <dbReference type="NCBI Taxonomy" id="216"/>
    <lineage>
        <taxon>Bacteria</taxon>
        <taxon>Pseudomonadati</taxon>
        <taxon>Campylobacterota</taxon>
        <taxon>Epsilonproteobacteria</taxon>
        <taxon>Campylobacterales</taxon>
        <taxon>Helicobacteraceae</taxon>
        <taxon>Helicobacter</taxon>
    </lineage>
</organism>
<dbReference type="Pfam" id="PF21205">
    <property type="entry name" value="Rep3_C"/>
    <property type="match status" value="1"/>
</dbReference>
<evidence type="ECO:0000256" key="1">
    <source>
        <dbReference type="ARBA" id="ARBA00038283"/>
    </source>
</evidence>
<feature type="domain" description="Initiator Rep protein WH1" evidence="2">
    <location>
        <begin position="19"/>
        <end position="172"/>
    </location>
</feature>
<comment type="caution">
    <text evidence="3">The sequence shown here is derived from an EMBL/GenBank/DDBJ whole genome shotgun (WGS) entry which is preliminary data.</text>
</comment>
<dbReference type="GO" id="GO:0006270">
    <property type="term" value="P:DNA replication initiation"/>
    <property type="evidence" value="ECO:0007669"/>
    <property type="project" value="InterPro"/>
</dbReference>
<proteinExistence type="inferred from homology"/>